<name>A0AAE0LNJ9_9PEZI</name>
<evidence type="ECO:0000313" key="2">
    <source>
        <dbReference type="EMBL" id="KAK3291662.1"/>
    </source>
</evidence>
<gene>
    <name evidence="2" type="ORF">B0H64DRAFT_330430</name>
</gene>
<sequence>MAAPERRLGLDIERSACLPEETAVPPPPALPSHTQDPLYKSGTVCFVCLDSPRDGQYVVKVKCLKPKRKRKIIQWTLETTHSESLSETSSDTPSHSSESRTVRMRKETAIYERRQPWDTVLEDDRKVYIRMLEACFQHLGKWRKWLPFYGVVSVTEFQFDGRISRGGRFSGLMIPVDIDKIIKDCEQAIEMEPMPGDHNGWDSCYNGHHATDCKNKMEWDQKCLTVSAEKANERLRRIPLHYLFTLCARNPTDANGLDTLSGMTQGSCIYSTL</sequence>
<dbReference type="EMBL" id="JAUEPN010000009">
    <property type="protein sequence ID" value="KAK3291662.1"/>
    <property type="molecule type" value="Genomic_DNA"/>
</dbReference>
<feature type="compositionally biased region" description="Low complexity" evidence="1">
    <location>
        <begin position="83"/>
        <end position="96"/>
    </location>
</feature>
<dbReference type="GeneID" id="87837886"/>
<protein>
    <submittedName>
        <fullName evidence="2">Uncharacterized protein</fullName>
    </submittedName>
</protein>
<reference evidence="2" key="2">
    <citation type="submission" date="2023-06" db="EMBL/GenBank/DDBJ databases">
        <authorList>
            <consortium name="Lawrence Berkeley National Laboratory"/>
            <person name="Haridas S."/>
            <person name="Hensen N."/>
            <person name="Bonometti L."/>
            <person name="Westerberg I."/>
            <person name="Brannstrom I.O."/>
            <person name="Guillou S."/>
            <person name="Cros-Aarteil S."/>
            <person name="Calhoun S."/>
            <person name="Kuo A."/>
            <person name="Mondo S."/>
            <person name="Pangilinan J."/>
            <person name="Riley R."/>
            <person name="Labutti K."/>
            <person name="Andreopoulos B."/>
            <person name="Lipzen A."/>
            <person name="Chen C."/>
            <person name="Yanf M."/>
            <person name="Daum C."/>
            <person name="Ng V."/>
            <person name="Clum A."/>
            <person name="Steindorff A."/>
            <person name="Ohm R."/>
            <person name="Martin F."/>
            <person name="Silar P."/>
            <person name="Natvig D."/>
            <person name="Lalanne C."/>
            <person name="Gautier V."/>
            <person name="Ament-Velasquez S.L."/>
            <person name="Kruys A."/>
            <person name="Hutchinson M.I."/>
            <person name="Powell A.J."/>
            <person name="Barry K."/>
            <person name="Miller A.N."/>
            <person name="Grigoriev I.V."/>
            <person name="Debuchy R."/>
            <person name="Gladieux P."/>
            <person name="Thoren M.H."/>
            <person name="Johannesson H."/>
        </authorList>
    </citation>
    <scope>NUCLEOTIDE SEQUENCE</scope>
    <source>
        <strain evidence="2">CBS 168.71</strain>
    </source>
</reference>
<evidence type="ECO:0000313" key="3">
    <source>
        <dbReference type="Proteomes" id="UP001278766"/>
    </source>
</evidence>
<reference evidence="2" key="1">
    <citation type="journal article" date="2023" name="Mol. Phylogenet. Evol.">
        <title>Genome-scale phylogeny and comparative genomics of the fungal order Sordariales.</title>
        <authorList>
            <person name="Hensen N."/>
            <person name="Bonometti L."/>
            <person name="Westerberg I."/>
            <person name="Brannstrom I.O."/>
            <person name="Guillou S."/>
            <person name="Cros-Aarteil S."/>
            <person name="Calhoun S."/>
            <person name="Haridas S."/>
            <person name="Kuo A."/>
            <person name="Mondo S."/>
            <person name="Pangilinan J."/>
            <person name="Riley R."/>
            <person name="LaButti K."/>
            <person name="Andreopoulos B."/>
            <person name="Lipzen A."/>
            <person name="Chen C."/>
            <person name="Yan M."/>
            <person name="Daum C."/>
            <person name="Ng V."/>
            <person name="Clum A."/>
            <person name="Steindorff A."/>
            <person name="Ohm R.A."/>
            <person name="Martin F."/>
            <person name="Silar P."/>
            <person name="Natvig D.O."/>
            <person name="Lalanne C."/>
            <person name="Gautier V."/>
            <person name="Ament-Velasquez S.L."/>
            <person name="Kruys A."/>
            <person name="Hutchinson M.I."/>
            <person name="Powell A.J."/>
            <person name="Barry K."/>
            <person name="Miller A.N."/>
            <person name="Grigoriev I.V."/>
            <person name="Debuchy R."/>
            <person name="Gladieux P."/>
            <person name="Hiltunen Thoren M."/>
            <person name="Johannesson H."/>
        </authorList>
    </citation>
    <scope>NUCLEOTIDE SEQUENCE</scope>
    <source>
        <strain evidence="2">CBS 168.71</strain>
    </source>
</reference>
<organism evidence="2 3">
    <name type="scientific">Chaetomium fimeti</name>
    <dbReference type="NCBI Taxonomy" id="1854472"/>
    <lineage>
        <taxon>Eukaryota</taxon>
        <taxon>Fungi</taxon>
        <taxon>Dikarya</taxon>
        <taxon>Ascomycota</taxon>
        <taxon>Pezizomycotina</taxon>
        <taxon>Sordariomycetes</taxon>
        <taxon>Sordariomycetidae</taxon>
        <taxon>Sordariales</taxon>
        <taxon>Chaetomiaceae</taxon>
        <taxon>Chaetomium</taxon>
    </lineage>
</organism>
<accession>A0AAE0LNJ9</accession>
<keyword evidence="3" id="KW-1185">Reference proteome</keyword>
<comment type="caution">
    <text evidence="2">The sequence shown here is derived from an EMBL/GenBank/DDBJ whole genome shotgun (WGS) entry which is preliminary data.</text>
</comment>
<feature type="region of interest" description="Disordered" evidence="1">
    <location>
        <begin position="83"/>
        <end position="103"/>
    </location>
</feature>
<dbReference type="AlphaFoldDB" id="A0AAE0LNJ9"/>
<dbReference type="Proteomes" id="UP001278766">
    <property type="component" value="Unassembled WGS sequence"/>
</dbReference>
<evidence type="ECO:0000256" key="1">
    <source>
        <dbReference type="SAM" id="MobiDB-lite"/>
    </source>
</evidence>
<proteinExistence type="predicted"/>
<dbReference type="RefSeq" id="XP_062655176.1">
    <property type="nucleotide sequence ID" value="XM_062800938.1"/>
</dbReference>